<dbReference type="Proteomes" id="UP001164250">
    <property type="component" value="Chromosome 15"/>
</dbReference>
<evidence type="ECO:0000313" key="1">
    <source>
        <dbReference type="EMBL" id="KAJ0075207.1"/>
    </source>
</evidence>
<name>A0ACC0ZR15_9ROSI</name>
<reference evidence="2" key="1">
    <citation type="journal article" date="2023" name="G3 (Bethesda)">
        <title>Genome assembly and association tests identify interacting loci associated with vigor, precocity, and sex in interspecific pistachio rootstocks.</title>
        <authorList>
            <person name="Palmer W."/>
            <person name="Jacygrad E."/>
            <person name="Sagayaradj S."/>
            <person name="Cavanaugh K."/>
            <person name="Han R."/>
            <person name="Bertier L."/>
            <person name="Beede B."/>
            <person name="Kafkas S."/>
            <person name="Golino D."/>
            <person name="Preece J."/>
            <person name="Michelmore R."/>
        </authorList>
    </citation>
    <scope>NUCLEOTIDE SEQUENCE [LARGE SCALE GENOMIC DNA]</scope>
</reference>
<organism evidence="1 2">
    <name type="scientific">Pistacia atlantica</name>
    <dbReference type="NCBI Taxonomy" id="434234"/>
    <lineage>
        <taxon>Eukaryota</taxon>
        <taxon>Viridiplantae</taxon>
        <taxon>Streptophyta</taxon>
        <taxon>Embryophyta</taxon>
        <taxon>Tracheophyta</taxon>
        <taxon>Spermatophyta</taxon>
        <taxon>Magnoliopsida</taxon>
        <taxon>eudicotyledons</taxon>
        <taxon>Gunneridae</taxon>
        <taxon>Pentapetalae</taxon>
        <taxon>rosids</taxon>
        <taxon>malvids</taxon>
        <taxon>Sapindales</taxon>
        <taxon>Anacardiaceae</taxon>
        <taxon>Pistacia</taxon>
    </lineage>
</organism>
<protein>
    <submittedName>
        <fullName evidence="1">Uncharacterized protein</fullName>
    </submittedName>
</protein>
<sequence>MNYSDLHSFGRLGLEYGFVYHKAFHWPTNQVYVLESFISECISGNGPEIRQQIEIFRHVDHPNVMKFVDSFDLGYDHIELLLEFFDGKPLDQSCITDKQILSKIAKQILRGLSYLHKRRIAHKGIKPLSLFMDSRHKWRCMGFWYNYVGDLYGKASTFFEGKGLGKFDVGNFKVTATGGIAYGVRGV</sequence>
<gene>
    <name evidence="1" type="ORF">Patl1_34859</name>
</gene>
<keyword evidence="2" id="KW-1185">Reference proteome</keyword>
<comment type="caution">
    <text evidence="1">The sequence shown here is derived from an EMBL/GenBank/DDBJ whole genome shotgun (WGS) entry which is preliminary data.</text>
</comment>
<evidence type="ECO:0000313" key="2">
    <source>
        <dbReference type="Proteomes" id="UP001164250"/>
    </source>
</evidence>
<dbReference type="EMBL" id="CM047910">
    <property type="protein sequence ID" value="KAJ0075207.1"/>
    <property type="molecule type" value="Genomic_DNA"/>
</dbReference>
<accession>A0ACC0ZR15</accession>
<proteinExistence type="predicted"/>